<dbReference type="SUPFAM" id="SSF52540">
    <property type="entry name" value="P-loop containing nucleoside triphosphate hydrolases"/>
    <property type="match status" value="1"/>
</dbReference>
<dbReference type="InterPro" id="IPR027417">
    <property type="entry name" value="P-loop_NTPase"/>
</dbReference>
<dbReference type="InterPro" id="IPR041682">
    <property type="entry name" value="AAA_14"/>
</dbReference>
<evidence type="ECO:0000259" key="2">
    <source>
        <dbReference type="Pfam" id="PF13635"/>
    </source>
</evidence>
<keyword evidence="3" id="KW-0067">ATP-binding</keyword>
<feature type="domain" description="AAA" evidence="1">
    <location>
        <begin position="19"/>
        <end position="153"/>
    </location>
</feature>
<name>A0ABS1J195_9FIRM</name>
<accession>A0ABS1J195</accession>
<evidence type="ECO:0000313" key="3">
    <source>
        <dbReference type="EMBL" id="MBK5897827.1"/>
    </source>
</evidence>
<dbReference type="GO" id="GO:0005524">
    <property type="term" value="F:ATP binding"/>
    <property type="evidence" value="ECO:0007669"/>
    <property type="project" value="UniProtKB-KW"/>
</dbReference>
<organism evidence="3 4">
    <name type="scientific">Catonella massiliensis</name>
    <dbReference type="NCBI Taxonomy" id="2799636"/>
    <lineage>
        <taxon>Bacteria</taxon>
        <taxon>Bacillati</taxon>
        <taxon>Bacillota</taxon>
        <taxon>Clostridia</taxon>
        <taxon>Lachnospirales</taxon>
        <taxon>Lachnospiraceae</taxon>
        <taxon>Catonella</taxon>
    </lineage>
</organism>
<dbReference type="Pfam" id="PF13635">
    <property type="entry name" value="DUF4143"/>
    <property type="match status" value="1"/>
</dbReference>
<evidence type="ECO:0000313" key="4">
    <source>
        <dbReference type="Proteomes" id="UP000604730"/>
    </source>
</evidence>
<dbReference type="Pfam" id="PF13173">
    <property type="entry name" value="AAA_14"/>
    <property type="match status" value="1"/>
</dbReference>
<dbReference type="InterPro" id="IPR025420">
    <property type="entry name" value="DUF4143"/>
</dbReference>
<sequence>MLIRKIESLIREHLQSTSNKVLLIDGARQVGKTYIIRYVGEELYKNFIEINMIEDSLKDRLFERVKTVEDFYFQVSMLAGNKMGQKEDTLIFIDEIQAYPALLTLLKFLSQDGRFTFIASGSLLGVTLSQTTSIPMGSIRKVRMFPLDFEEFLYANGFNEMTISFLRKKYENEEALDEATHNKIMELFRKYLLVGGLPEAVNSYIQNPNIVLVREIQNEIREYYAADASKYDGENKLKIRRIYDMLPSNMENKKKRIVAKNIENKKGKTFNDYSDEFEYLISAGIALNVQAISNPSFPLVQSSSKNLLKLYLNDVGILTSVLYGNNIRAVLDDERSINLGSVYETVVASELIAHGYKLFYYDNRDKGEVDYLIDDYDSLSVVPVEVKSGKDYTVHSALSNFTKNEAYNLKKAYVLSNEREIIKKDKVIYMPIYYVMFFENLAGRSNWGELKK</sequence>
<protein>
    <submittedName>
        <fullName evidence="3">ATP-binding protein</fullName>
    </submittedName>
</protein>
<gene>
    <name evidence="3" type="ORF">JJN12_08565</name>
</gene>
<keyword evidence="4" id="KW-1185">Reference proteome</keyword>
<feature type="domain" description="DUF4143" evidence="2">
    <location>
        <begin position="227"/>
        <end position="389"/>
    </location>
</feature>
<dbReference type="Gene3D" id="3.40.50.300">
    <property type="entry name" value="P-loop containing nucleotide triphosphate hydrolases"/>
    <property type="match status" value="1"/>
</dbReference>
<dbReference type="PANTHER" id="PTHR33295">
    <property type="entry name" value="ATPASE"/>
    <property type="match status" value="1"/>
</dbReference>
<dbReference type="EMBL" id="JAEPRJ010000001">
    <property type="protein sequence ID" value="MBK5897827.1"/>
    <property type="molecule type" value="Genomic_DNA"/>
</dbReference>
<evidence type="ECO:0000259" key="1">
    <source>
        <dbReference type="Pfam" id="PF13173"/>
    </source>
</evidence>
<comment type="caution">
    <text evidence="3">The sequence shown here is derived from an EMBL/GenBank/DDBJ whole genome shotgun (WGS) entry which is preliminary data.</text>
</comment>
<dbReference type="RefSeq" id="WP_208429289.1">
    <property type="nucleotide sequence ID" value="NZ_JAEPRJ010000001.1"/>
</dbReference>
<keyword evidence="3" id="KW-0547">Nucleotide-binding</keyword>
<dbReference type="PANTHER" id="PTHR33295:SF7">
    <property type="entry name" value="ATPASE"/>
    <property type="match status" value="1"/>
</dbReference>
<dbReference type="Proteomes" id="UP000604730">
    <property type="component" value="Unassembled WGS sequence"/>
</dbReference>
<proteinExistence type="predicted"/>
<reference evidence="3 4" key="1">
    <citation type="submission" date="2021-01" db="EMBL/GenBank/DDBJ databases">
        <title>Isolation and description of Catonella massiliensis sp. nov., a novel Catonella species, isolated from a stable periodontitis subject.</title>
        <authorList>
            <person name="Antezack A."/>
            <person name="Boxberger M."/>
            <person name="La Scola B."/>
            <person name="Monnet-Corti V."/>
        </authorList>
    </citation>
    <scope>NUCLEOTIDE SEQUENCE [LARGE SCALE GENOMIC DNA]</scope>
    <source>
        <strain evidence="3 4">Marseille-Q4567</strain>
    </source>
</reference>